<keyword evidence="12 15" id="KW-0648">Protein biosynthesis</keyword>
<evidence type="ECO:0000256" key="1">
    <source>
        <dbReference type="ARBA" id="ARBA00004496"/>
    </source>
</evidence>
<dbReference type="EC" id="6.1.1.20" evidence="15"/>
<dbReference type="InterPro" id="IPR005146">
    <property type="entry name" value="B3/B4_tRNA-bd"/>
</dbReference>
<keyword evidence="10 15" id="KW-0460">Magnesium</keyword>
<evidence type="ECO:0000259" key="18">
    <source>
        <dbReference type="PROSITE" id="PS51447"/>
    </source>
</evidence>
<dbReference type="SMART" id="SM00873">
    <property type="entry name" value="B3_4"/>
    <property type="match status" value="1"/>
</dbReference>
<feature type="domain" description="TRNA-binding" evidence="17">
    <location>
        <begin position="39"/>
        <end position="150"/>
    </location>
</feature>
<dbReference type="SUPFAM" id="SSF56037">
    <property type="entry name" value="PheT/TilS domain"/>
    <property type="match status" value="1"/>
</dbReference>
<dbReference type="PANTHER" id="PTHR10947:SF0">
    <property type="entry name" value="PHENYLALANINE--TRNA LIGASE BETA SUBUNIT"/>
    <property type="match status" value="1"/>
</dbReference>
<dbReference type="InterPro" id="IPR012340">
    <property type="entry name" value="NA-bd_OB-fold"/>
</dbReference>
<evidence type="ECO:0000256" key="16">
    <source>
        <dbReference type="PROSITE-ProRule" id="PRU00209"/>
    </source>
</evidence>
<dbReference type="FunFam" id="2.40.50.140:FF:000045">
    <property type="entry name" value="Phenylalanine--tRNA ligase beta subunit"/>
    <property type="match status" value="1"/>
</dbReference>
<dbReference type="EMBL" id="CP015578">
    <property type="protein sequence ID" value="ARQ97360.1"/>
    <property type="molecule type" value="Genomic_DNA"/>
</dbReference>
<dbReference type="Pfam" id="PF03147">
    <property type="entry name" value="FDX-ACB"/>
    <property type="match status" value="1"/>
</dbReference>
<dbReference type="Pfam" id="PF03484">
    <property type="entry name" value="B5"/>
    <property type="match status" value="1"/>
</dbReference>
<dbReference type="InterPro" id="IPR020825">
    <property type="entry name" value="Phe-tRNA_synthase-like_B3/B4"/>
</dbReference>
<dbReference type="HAMAP" id="MF_00283">
    <property type="entry name" value="Phe_tRNA_synth_beta1"/>
    <property type="match status" value="1"/>
</dbReference>
<comment type="subunit">
    <text evidence="3 15">Tetramer of two alpha and two beta subunits.</text>
</comment>
<dbReference type="SUPFAM" id="SSF50249">
    <property type="entry name" value="Nucleic acid-binding proteins"/>
    <property type="match status" value="1"/>
</dbReference>
<keyword evidence="8 15" id="KW-0547">Nucleotide-binding</keyword>
<reference evidence="21" key="1">
    <citation type="journal article" date="2017" name="Genome Biol. Evol.">
        <title>Comparative Genomic Analysis Identifies a Campylobacter Clade Deficient in Selenium Metabolism.</title>
        <authorList>
            <person name="Miller W.G."/>
            <person name="Yee E."/>
            <person name="Lopes B.S."/>
            <person name="Chapman M.H."/>
            <person name="Huynh S."/>
            <person name="Bono J.L."/>
            <person name="Parker C.T."/>
            <person name="Strachan N.J.C."/>
            <person name="Forbes K.J."/>
        </authorList>
    </citation>
    <scope>NUCLEOTIDE SEQUENCE [LARGE SCALE GENOMIC DNA]</scope>
    <source>
        <strain evidence="21">NCTC 13004</strain>
    </source>
</reference>
<dbReference type="Pfam" id="PF03483">
    <property type="entry name" value="B3_4"/>
    <property type="match status" value="1"/>
</dbReference>
<evidence type="ECO:0000256" key="13">
    <source>
        <dbReference type="ARBA" id="ARBA00023146"/>
    </source>
</evidence>
<dbReference type="RefSeq" id="WP_100590565.1">
    <property type="nucleotide sequence ID" value="NZ_CP015578.1"/>
</dbReference>
<dbReference type="GO" id="GO:0004826">
    <property type="term" value="F:phenylalanine-tRNA ligase activity"/>
    <property type="evidence" value="ECO:0007669"/>
    <property type="project" value="UniProtKB-UniRule"/>
</dbReference>
<evidence type="ECO:0000256" key="10">
    <source>
        <dbReference type="ARBA" id="ARBA00022842"/>
    </source>
</evidence>
<dbReference type="InterPro" id="IPR041616">
    <property type="entry name" value="PheRS_beta_core"/>
</dbReference>
<evidence type="ECO:0000256" key="5">
    <source>
        <dbReference type="ARBA" id="ARBA00022555"/>
    </source>
</evidence>
<keyword evidence="6 15" id="KW-0436">Ligase</keyword>
<dbReference type="SMART" id="SM00896">
    <property type="entry name" value="FDX-ACB"/>
    <property type="match status" value="1"/>
</dbReference>
<dbReference type="GeneID" id="46921087"/>
<dbReference type="InterPro" id="IPR004532">
    <property type="entry name" value="Phe-tRNA-ligase_IIc_bsu_bact"/>
</dbReference>
<dbReference type="GO" id="GO:0000287">
    <property type="term" value="F:magnesium ion binding"/>
    <property type="evidence" value="ECO:0007669"/>
    <property type="project" value="UniProtKB-UniRule"/>
</dbReference>
<keyword evidence="9 15" id="KW-0067">ATP-binding</keyword>
<dbReference type="GO" id="GO:0000049">
    <property type="term" value="F:tRNA binding"/>
    <property type="evidence" value="ECO:0007669"/>
    <property type="project" value="UniProtKB-UniRule"/>
</dbReference>
<name>A0A1X9SMB1_9BACT</name>
<dbReference type="InterPro" id="IPR045864">
    <property type="entry name" value="aa-tRNA-synth_II/BPL/LPL"/>
</dbReference>
<evidence type="ECO:0000259" key="17">
    <source>
        <dbReference type="PROSITE" id="PS50886"/>
    </source>
</evidence>
<evidence type="ECO:0000256" key="11">
    <source>
        <dbReference type="ARBA" id="ARBA00022884"/>
    </source>
</evidence>
<dbReference type="NCBIfam" id="NF045760">
    <property type="entry name" value="YtpR"/>
    <property type="match status" value="1"/>
</dbReference>
<keyword evidence="5 16" id="KW-0820">tRNA-binding</keyword>
<feature type="binding site" evidence="15">
    <location>
        <position position="454"/>
    </location>
    <ligand>
        <name>Mg(2+)</name>
        <dbReference type="ChEBI" id="CHEBI:18420"/>
        <note>shared with alpha subunit</note>
    </ligand>
</feature>
<dbReference type="InterPro" id="IPR005147">
    <property type="entry name" value="tRNA_synthase_B5-dom"/>
</dbReference>
<evidence type="ECO:0000256" key="7">
    <source>
        <dbReference type="ARBA" id="ARBA00022723"/>
    </source>
</evidence>
<evidence type="ECO:0000259" key="19">
    <source>
        <dbReference type="PROSITE" id="PS51483"/>
    </source>
</evidence>
<keyword evidence="13 15" id="KW-0030">Aminoacyl-tRNA synthetase</keyword>
<comment type="cofactor">
    <cofactor evidence="15">
        <name>Mg(2+)</name>
        <dbReference type="ChEBI" id="CHEBI:18420"/>
    </cofactor>
    <text evidence="15">Binds 2 magnesium ions per tetramer.</text>
</comment>
<gene>
    <name evidence="15 20" type="primary">pheT</name>
    <name evidence="20" type="ORF">CLAN_0612</name>
</gene>
<dbReference type="GO" id="GO:0009328">
    <property type="term" value="C:phenylalanine-tRNA ligase complex"/>
    <property type="evidence" value="ECO:0007669"/>
    <property type="project" value="TreeGrafter"/>
</dbReference>
<evidence type="ECO:0000313" key="20">
    <source>
        <dbReference type="EMBL" id="ARQ97360.1"/>
    </source>
</evidence>
<evidence type="ECO:0000256" key="4">
    <source>
        <dbReference type="ARBA" id="ARBA00022490"/>
    </source>
</evidence>
<dbReference type="PROSITE" id="PS51447">
    <property type="entry name" value="FDX_ACB"/>
    <property type="match status" value="1"/>
</dbReference>
<dbReference type="PANTHER" id="PTHR10947">
    <property type="entry name" value="PHENYLALANYL-TRNA SYNTHETASE BETA CHAIN AND LEUCINE-RICH REPEAT-CONTAINING PROTEIN 47"/>
    <property type="match status" value="1"/>
</dbReference>
<dbReference type="SMART" id="SM00874">
    <property type="entry name" value="B5"/>
    <property type="match status" value="1"/>
</dbReference>
<evidence type="ECO:0000256" key="15">
    <source>
        <dbReference type="HAMAP-Rule" id="MF_00283"/>
    </source>
</evidence>
<organism evidence="20 21">
    <name type="scientific">Campylobacter lanienae NCTC 13004</name>
    <dbReference type="NCBI Taxonomy" id="1031753"/>
    <lineage>
        <taxon>Bacteria</taxon>
        <taxon>Pseudomonadati</taxon>
        <taxon>Campylobacterota</taxon>
        <taxon>Epsilonproteobacteria</taxon>
        <taxon>Campylobacterales</taxon>
        <taxon>Campylobacteraceae</taxon>
        <taxon>Campylobacter</taxon>
    </lineage>
</organism>
<accession>A0A1X9SMB1</accession>
<evidence type="ECO:0000256" key="6">
    <source>
        <dbReference type="ARBA" id="ARBA00022598"/>
    </source>
</evidence>
<protein>
    <recommendedName>
        <fullName evidence="15">Phenylalanine--tRNA ligase beta subunit</fullName>
        <ecNumber evidence="15">6.1.1.20</ecNumber>
    </recommendedName>
    <alternativeName>
        <fullName evidence="15">Phenylalanyl-tRNA synthetase beta subunit</fullName>
        <shortName evidence="15">PheRS</shortName>
    </alternativeName>
</protein>
<dbReference type="PROSITE" id="PS50886">
    <property type="entry name" value="TRBD"/>
    <property type="match status" value="1"/>
</dbReference>
<feature type="domain" description="FDX-ACB" evidence="18">
    <location>
        <begin position="686"/>
        <end position="778"/>
    </location>
</feature>
<reference evidence="21" key="2">
    <citation type="journal article" date="2017" name="Genome Biol. Evol.">
        <title>Comparative genomic analysis identifies a Campylobacter clade deficient in selenium metabolism.</title>
        <authorList>
            <person name="Miller W.G."/>
            <person name="Yee E."/>
            <person name="Lopes B.S."/>
            <person name="Chapman M.H."/>
            <person name="Huynh S."/>
            <person name="Bono J.L."/>
            <person name="Parker C.T."/>
            <person name="Strachan N.J.C."/>
            <person name="Forbes K.J."/>
        </authorList>
    </citation>
    <scope>NUCLEOTIDE SEQUENCE [LARGE SCALE GENOMIC DNA]</scope>
    <source>
        <strain evidence="21">NCTC 13004</strain>
    </source>
</reference>
<proteinExistence type="inferred from homology"/>
<evidence type="ECO:0000256" key="14">
    <source>
        <dbReference type="ARBA" id="ARBA00049255"/>
    </source>
</evidence>
<dbReference type="Gene3D" id="3.30.56.10">
    <property type="match status" value="2"/>
</dbReference>
<dbReference type="InterPro" id="IPR045060">
    <property type="entry name" value="Phe-tRNA-ligase_IIc_bsu"/>
</dbReference>
<keyword evidence="11 16" id="KW-0694">RNA-binding</keyword>
<dbReference type="Gene3D" id="3.30.70.380">
    <property type="entry name" value="Ferrodoxin-fold anticodon-binding domain"/>
    <property type="match status" value="1"/>
</dbReference>
<dbReference type="SUPFAM" id="SSF46955">
    <property type="entry name" value="Putative DNA-binding domain"/>
    <property type="match status" value="1"/>
</dbReference>
<evidence type="ECO:0000313" key="21">
    <source>
        <dbReference type="Proteomes" id="UP000202031"/>
    </source>
</evidence>
<keyword evidence="4 15" id="KW-0963">Cytoplasm</keyword>
<comment type="subcellular location">
    <subcellularLocation>
        <location evidence="1 15">Cytoplasm</location>
    </subcellularLocation>
</comment>
<dbReference type="GO" id="GO:0005524">
    <property type="term" value="F:ATP binding"/>
    <property type="evidence" value="ECO:0007669"/>
    <property type="project" value="UniProtKB-UniRule"/>
</dbReference>
<sequence>MIISKKWLNEIIDLSNFSTEQICAKLNSIGLEVDSVANIKIPDNIVVGYVKSCLKHENSDHLHVCEVDVGDRVLQIVCGAKNARADIYVAVALVGAVMPNGLEIKEAKLRGVQSSGMLCSSTELGLPKINDGIMILDDSIGELELGKALNEYDILNDDIIELELTPNRGDCLSIYGVARDLSAAFDITMRDEKPLSEDDRQLGIGRLLSIHCEDKIDGAFAYRAIGISQGFNQRLKLALRVAMIGSNKTTNLERVLEYITHYTGVIFRAYDHGKLASSSDEKIAINIKKSGNKLYEISSSDKILSIAGISQSSEARVDENTKIAIIEASYIDPNLVSELLGDNKNISKDEFTHRTARGSEPNLNYAMNILFNLFAKDSNISPYSGTQQVQLDKEQLTISFSASEISSMIGMQISSSDIAKILKKLGFDINANVEQEQIYAKVPLYRHDILNSHDICEEIVRIIGIDNIPSKALEYSEKNRTNQAYNRYKLSRDIRQKAANLGFFESVHYLFDNPAELKELGVACSSEALLNPINSELSILKPTLINHLLNATSFNIKNSKRSIKLFEFGDVISKDGIQRAKFGFVFSGLIGEPTLLNGAKPATIDFIYFANLIQNILGKIELRKSNDIEFLSEFEQAKVYQNGDYIGYIGRVNATIEQSRDLFKTYVFEIDFDNLKPIKKLANPYSKFQNLSRDLSIIMPKDMPYIRIKETIEKLDIKSLKEFLPVDIYSDESLGNSVSLSIKFTFQDDSKTLEDEEIVAIMDSILRALKENLGIGLR</sequence>
<dbReference type="PROSITE" id="PS51483">
    <property type="entry name" value="B5"/>
    <property type="match status" value="1"/>
</dbReference>
<dbReference type="InterPro" id="IPR036690">
    <property type="entry name" value="Fdx_antiC-bd_sf"/>
</dbReference>
<dbReference type="SUPFAM" id="SSF54991">
    <property type="entry name" value="Anticodon-binding domain of PheRS"/>
    <property type="match status" value="1"/>
</dbReference>
<dbReference type="Pfam" id="PF01588">
    <property type="entry name" value="tRNA_bind"/>
    <property type="match status" value="1"/>
</dbReference>
<feature type="binding site" evidence="15">
    <location>
        <position position="458"/>
    </location>
    <ligand>
        <name>Mg(2+)</name>
        <dbReference type="ChEBI" id="CHEBI:18420"/>
        <note>shared with alpha subunit</note>
    </ligand>
</feature>
<keyword evidence="7 15" id="KW-0479">Metal-binding</keyword>
<dbReference type="AlphaFoldDB" id="A0A1X9SMB1"/>
<dbReference type="InterPro" id="IPR002547">
    <property type="entry name" value="tRNA-bd_dom"/>
</dbReference>
<evidence type="ECO:0000256" key="8">
    <source>
        <dbReference type="ARBA" id="ARBA00022741"/>
    </source>
</evidence>
<dbReference type="KEGG" id="clx:CLAN_0612"/>
<comment type="similarity">
    <text evidence="2 15">Belongs to the phenylalanyl-tRNA synthetase beta subunit family. Type 1 subfamily.</text>
</comment>
<feature type="domain" description="B5" evidence="19">
    <location>
        <begin position="393"/>
        <end position="470"/>
    </location>
</feature>
<dbReference type="Proteomes" id="UP000202031">
    <property type="component" value="Chromosome"/>
</dbReference>
<dbReference type="Gene3D" id="3.50.40.10">
    <property type="entry name" value="Phenylalanyl-trna Synthetase, Chain B, domain 3"/>
    <property type="match status" value="1"/>
</dbReference>
<dbReference type="CDD" id="cd02796">
    <property type="entry name" value="tRNA_bind_bactPheRS"/>
    <property type="match status" value="1"/>
</dbReference>
<dbReference type="Gene3D" id="3.30.930.10">
    <property type="entry name" value="Bira Bifunctional Protein, Domain 2"/>
    <property type="match status" value="1"/>
</dbReference>
<dbReference type="InterPro" id="IPR009061">
    <property type="entry name" value="DNA-bd_dom_put_sf"/>
</dbReference>
<dbReference type="NCBIfam" id="TIGR00472">
    <property type="entry name" value="pheT_bact"/>
    <property type="match status" value="1"/>
</dbReference>
<feature type="binding site" evidence="15">
    <location>
        <position position="448"/>
    </location>
    <ligand>
        <name>Mg(2+)</name>
        <dbReference type="ChEBI" id="CHEBI:18420"/>
        <note>shared with alpha subunit</note>
    </ligand>
</feature>
<dbReference type="InterPro" id="IPR005121">
    <property type="entry name" value="Fdx_antiC-bd"/>
</dbReference>
<evidence type="ECO:0000256" key="2">
    <source>
        <dbReference type="ARBA" id="ARBA00008653"/>
    </source>
</evidence>
<dbReference type="Gene3D" id="2.40.50.140">
    <property type="entry name" value="Nucleic acid-binding proteins"/>
    <property type="match status" value="1"/>
</dbReference>
<comment type="catalytic activity">
    <reaction evidence="14 15">
        <text>tRNA(Phe) + L-phenylalanine + ATP = L-phenylalanyl-tRNA(Phe) + AMP + diphosphate + H(+)</text>
        <dbReference type="Rhea" id="RHEA:19413"/>
        <dbReference type="Rhea" id="RHEA-COMP:9668"/>
        <dbReference type="Rhea" id="RHEA-COMP:9699"/>
        <dbReference type="ChEBI" id="CHEBI:15378"/>
        <dbReference type="ChEBI" id="CHEBI:30616"/>
        <dbReference type="ChEBI" id="CHEBI:33019"/>
        <dbReference type="ChEBI" id="CHEBI:58095"/>
        <dbReference type="ChEBI" id="CHEBI:78442"/>
        <dbReference type="ChEBI" id="CHEBI:78531"/>
        <dbReference type="ChEBI" id="CHEBI:456215"/>
        <dbReference type="EC" id="6.1.1.20"/>
    </reaction>
</comment>
<evidence type="ECO:0000256" key="9">
    <source>
        <dbReference type="ARBA" id="ARBA00022840"/>
    </source>
</evidence>
<evidence type="ECO:0000256" key="3">
    <source>
        <dbReference type="ARBA" id="ARBA00011209"/>
    </source>
</evidence>
<feature type="binding site" evidence="15">
    <location>
        <position position="457"/>
    </location>
    <ligand>
        <name>Mg(2+)</name>
        <dbReference type="ChEBI" id="CHEBI:18420"/>
        <note>shared with alpha subunit</note>
    </ligand>
</feature>
<dbReference type="GO" id="GO:0006432">
    <property type="term" value="P:phenylalanyl-tRNA aminoacylation"/>
    <property type="evidence" value="ECO:0007669"/>
    <property type="project" value="UniProtKB-UniRule"/>
</dbReference>
<dbReference type="SUPFAM" id="SSF55681">
    <property type="entry name" value="Class II aaRS and biotin synthetases"/>
    <property type="match status" value="1"/>
</dbReference>
<evidence type="ECO:0000256" key="12">
    <source>
        <dbReference type="ARBA" id="ARBA00022917"/>
    </source>
</evidence>
<dbReference type="InterPro" id="IPR033714">
    <property type="entry name" value="tRNA_bind_bactPheRS"/>
</dbReference>
<dbReference type="Pfam" id="PF17759">
    <property type="entry name" value="tRNA_synthFbeta"/>
    <property type="match status" value="1"/>
</dbReference>